<dbReference type="AlphaFoldDB" id="A0A2R4M0V3"/>
<accession>A0A2R4M0V3</accession>
<dbReference type="OrthoDB" id="9810387at2"/>
<dbReference type="PIRSF" id="PIRSF031780">
    <property type="entry name" value="UCP031780"/>
    <property type="match status" value="1"/>
</dbReference>
<sequence>MTTFDEREAAFESKFAHDAEAQFRLEARADKKIALWAADIMGKSAADALAYVAEVIRADLKESGAEDVIAKVAEDLGARSSAIAIREQYAAFMVEAQNELTQ</sequence>
<name>A0A2R4M0V3_9RHOB</name>
<reference evidence="1 2" key="1">
    <citation type="submission" date="2018-03" db="EMBL/GenBank/DDBJ databases">
        <title>The Complete Genome of Celeribacter baekdonensis strain LH4, a Thiosulfate-Oxidizing Alphaproteobacterium Isolated from Gulf of Mexico Continental Slope Sediments.</title>
        <authorList>
            <person name="Flood B.E."/>
            <person name="Bailey J.V."/>
            <person name="Leprich D."/>
        </authorList>
    </citation>
    <scope>NUCLEOTIDE SEQUENCE [LARGE SCALE GENOMIC DNA]</scope>
    <source>
        <strain evidence="1 2">LH4</strain>
    </source>
</reference>
<dbReference type="Pfam" id="PF07345">
    <property type="entry name" value="ATPaseInh_sub_z"/>
    <property type="match status" value="1"/>
</dbReference>
<proteinExistence type="predicted"/>
<protein>
    <submittedName>
        <fullName evidence="1">DUF1476 domain-containing protein</fullName>
    </submittedName>
</protein>
<dbReference type="EMBL" id="CP028475">
    <property type="protein sequence ID" value="AVW90803.1"/>
    <property type="molecule type" value="Genomic_DNA"/>
</dbReference>
<organism evidence="1 2">
    <name type="scientific">Celeribacter baekdonensis</name>
    <dbReference type="NCBI Taxonomy" id="875171"/>
    <lineage>
        <taxon>Bacteria</taxon>
        <taxon>Pseudomonadati</taxon>
        <taxon>Pseudomonadota</taxon>
        <taxon>Alphaproteobacteria</taxon>
        <taxon>Rhodobacterales</taxon>
        <taxon>Roseobacteraceae</taxon>
        <taxon>Celeribacter</taxon>
    </lineage>
</organism>
<dbReference type="InterPro" id="IPR009945">
    <property type="entry name" value="ATPase_inh_sub_z"/>
</dbReference>
<dbReference type="Proteomes" id="UP000241447">
    <property type="component" value="Chromosome"/>
</dbReference>
<dbReference type="KEGG" id="cbak:DA792_06615"/>
<evidence type="ECO:0000313" key="1">
    <source>
        <dbReference type="EMBL" id="AVW90803.1"/>
    </source>
</evidence>
<dbReference type="Gene3D" id="1.10.790.20">
    <property type="entry name" value="Domain of unknown function DUF1476"/>
    <property type="match status" value="1"/>
</dbReference>
<evidence type="ECO:0000313" key="2">
    <source>
        <dbReference type="Proteomes" id="UP000241447"/>
    </source>
</evidence>
<gene>
    <name evidence="1" type="ORF">DA792_06615</name>
</gene>
<dbReference type="InterPro" id="IPR038293">
    <property type="entry name" value="ATPase_inh_sub_z_sf"/>
</dbReference>
<dbReference type="RefSeq" id="WP_107719197.1">
    <property type="nucleotide sequence ID" value="NZ_CAXBOP010000001.1"/>
</dbReference>